<dbReference type="Gene3D" id="1.25.40.10">
    <property type="entry name" value="Tetratricopeptide repeat domain"/>
    <property type="match status" value="1"/>
</dbReference>
<name>A0ABU6PTV4_9BACL</name>
<dbReference type="Proteomes" id="UP001343257">
    <property type="component" value="Unassembled WGS sequence"/>
</dbReference>
<feature type="domain" description="Knr4/Smi1-like" evidence="3">
    <location>
        <begin position="179"/>
        <end position="314"/>
    </location>
</feature>
<dbReference type="Gene3D" id="3.40.1580.10">
    <property type="entry name" value="SMI1/KNR4-like"/>
    <property type="match status" value="1"/>
</dbReference>
<comment type="caution">
    <text evidence="4">The sequence shown here is derived from an EMBL/GenBank/DDBJ whole genome shotgun (WGS) entry which is preliminary data.</text>
</comment>
<feature type="repeat" description="TPR" evidence="1">
    <location>
        <begin position="69"/>
        <end position="102"/>
    </location>
</feature>
<evidence type="ECO:0000256" key="2">
    <source>
        <dbReference type="SAM" id="MobiDB-lite"/>
    </source>
</evidence>
<keyword evidence="5" id="KW-1185">Reference proteome</keyword>
<reference evidence="4 5" key="1">
    <citation type="submission" date="2023-03" db="EMBL/GenBank/DDBJ databases">
        <title>Bacillus Genome Sequencing.</title>
        <authorList>
            <person name="Dunlap C."/>
        </authorList>
    </citation>
    <scope>NUCLEOTIDE SEQUENCE [LARGE SCALE GENOMIC DNA]</scope>
    <source>
        <strain evidence="4 5">NRS-52</strain>
    </source>
</reference>
<dbReference type="EMBL" id="JARTLD010000032">
    <property type="protein sequence ID" value="MED5018315.1"/>
    <property type="molecule type" value="Genomic_DNA"/>
</dbReference>
<dbReference type="SUPFAM" id="SSF160631">
    <property type="entry name" value="SMI1/KNR4-like"/>
    <property type="match status" value="1"/>
</dbReference>
<sequence>MQEDLVEQLDAWHEEDEYENIVNAIMEIPAEERDYVLVSHLGRALNNLERYSEAIEQFLTVAEEGEEDPLWHYRIGLAYYYLDQYEDALREFEMADKLDPEDEDTLEFLEDIRSKLASEEAESEEDSNDEPVEGAAEASADTAPAGLSVIAAVSDAPGADETGFWNDNEQALALYVSEPPTDEQISAVEEKLVFKLPASYIAMMKEHNGGIPYNRYFPIGNSGEAYIEISGILGIGSEKKRSLCGEMGSRSVIEHGGYPEIGVMICDCPSDNGIVMLDYRESLNDGEPEVAYVDKSNNYQITKLAANFEAFVSGLVRAQTVPAAE</sequence>
<dbReference type="InterPro" id="IPR011990">
    <property type="entry name" value="TPR-like_helical_dom_sf"/>
</dbReference>
<dbReference type="PROSITE" id="PS50005">
    <property type="entry name" value="TPR"/>
    <property type="match status" value="1"/>
</dbReference>
<keyword evidence="1" id="KW-0802">TPR repeat</keyword>
<evidence type="ECO:0000313" key="5">
    <source>
        <dbReference type="Proteomes" id="UP001343257"/>
    </source>
</evidence>
<evidence type="ECO:0000259" key="3">
    <source>
        <dbReference type="SMART" id="SM00860"/>
    </source>
</evidence>
<feature type="compositionally biased region" description="Acidic residues" evidence="2">
    <location>
        <begin position="119"/>
        <end position="132"/>
    </location>
</feature>
<dbReference type="InterPro" id="IPR018958">
    <property type="entry name" value="Knr4/Smi1-like_dom"/>
</dbReference>
<dbReference type="InterPro" id="IPR037883">
    <property type="entry name" value="Knr4/Smi1-like_sf"/>
</dbReference>
<evidence type="ECO:0000313" key="4">
    <source>
        <dbReference type="EMBL" id="MED5018315.1"/>
    </source>
</evidence>
<dbReference type="InterPro" id="IPR019734">
    <property type="entry name" value="TPR_rpt"/>
</dbReference>
<gene>
    <name evidence="4" type="ORF">P9847_13470</name>
</gene>
<dbReference type="SMART" id="SM00860">
    <property type="entry name" value="SMI1_KNR4"/>
    <property type="match status" value="1"/>
</dbReference>
<accession>A0ABU6PTV4</accession>
<dbReference type="Pfam" id="PF09346">
    <property type="entry name" value="SMI1_KNR4"/>
    <property type="match status" value="1"/>
</dbReference>
<dbReference type="RefSeq" id="WP_328278546.1">
    <property type="nucleotide sequence ID" value="NZ_JARTLD010000032.1"/>
</dbReference>
<feature type="region of interest" description="Disordered" evidence="2">
    <location>
        <begin position="117"/>
        <end position="141"/>
    </location>
</feature>
<dbReference type="SUPFAM" id="SSF48452">
    <property type="entry name" value="TPR-like"/>
    <property type="match status" value="1"/>
</dbReference>
<protein>
    <submittedName>
        <fullName evidence="4">SMI1/KNR4 family protein</fullName>
    </submittedName>
</protein>
<evidence type="ECO:0000256" key="1">
    <source>
        <dbReference type="PROSITE-ProRule" id="PRU00339"/>
    </source>
</evidence>
<organism evidence="4 5">
    <name type="scientific">Paenibacillus chibensis</name>
    <dbReference type="NCBI Taxonomy" id="59846"/>
    <lineage>
        <taxon>Bacteria</taxon>
        <taxon>Bacillati</taxon>
        <taxon>Bacillota</taxon>
        <taxon>Bacilli</taxon>
        <taxon>Bacillales</taxon>
        <taxon>Paenibacillaceae</taxon>
        <taxon>Paenibacillus</taxon>
    </lineage>
</organism>
<dbReference type="SMART" id="SM00028">
    <property type="entry name" value="TPR"/>
    <property type="match status" value="2"/>
</dbReference>
<proteinExistence type="predicted"/>